<keyword evidence="9" id="KW-1185">Reference proteome</keyword>
<evidence type="ECO:0000313" key="9">
    <source>
        <dbReference type="Proteomes" id="UP000559626"/>
    </source>
</evidence>
<gene>
    <name evidence="8" type="ORF">HHL22_20895</name>
</gene>
<dbReference type="GO" id="GO:0016491">
    <property type="term" value="F:oxidoreductase activity"/>
    <property type="evidence" value="ECO:0007669"/>
    <property type="project" value="InterPro"/>
</dbReference>
<dbReference type="Proteomes" id="UP000559626">
    <property type="component" value="Unassembled WGS sequence"/>
</dbReference>
<feature type="region of interest" description="Disordered" evidence="5">
    <location>
        <begin position="314"/>
        <end position="346"/>
    </location>
</feature>
<comment type="subcellular location">
    <subcellularLocation>
        <location evidence="1">Membrane</location>
    </subcellularLocation>
</comment>
<accession>A0A7Y0FPI2</accession>
<dbReference type="RefSeq" id="WP_169533317.1">
    <property type="nucleotide sequence ID" value="NZ_JABBGH010000003.1"/>
</dbReference>
<dbReference type="GO" id="GO:0008610">
    <property type="term" value="P:lipid biosynthetic process"/>
    <property type="evidence" value="ECO:0007669"/>
    <property type="project" value="InterPro"/>
</dbReference>
<dbReference type="InterPro" id="IPR050307">
    <property type="entry name" value="Sterol_Desaturase_Related"/>
</dbReference>
<keyword evidence="4 6" id="KW-0472">Membrane</keyword>
<feature type="transmembrane region" description="Helical" evidence="6">
    <location>
        <begin position="94"/>
        <end position="114"/>
    </location>
</feature>
<evidence type="ECO:0000256" key="4">
    <source>
        <dbReference type="ARBA" id="ARBA00023136"/>
    </source>
</evidence>
<keyword evidence="3 6" id="KW-1133">Transmembrane helix</keyword>
<reference evidence="8 9" key="1">
    <citation type="submission" date="2020-04" db="EMBL/GenBank/DDBJ databases">
        <title>Hymenobacter polaris sp. nov., isolated from Arctic soil.</title>
        <authorList>
            <person name="Dahal R.H."/>
        </authorList>
    </citation>
    <scope>NUCLEOTIDE SEQUENCE [LARGE SCALE GENOMIC DNA]</scope>
    <source>
        <strain evidence="8 9">RP-2-7</strain>
    </source>
</reference>
<dbReference type="Pfam" id="PF04116">
    <property type="entry name" value="FA_hydroxylase"/>
    <property type="match status" value="1"/>
</dbReference>
<feature type="transmembrane region" description="Helical" evidence="6">
    <location>
        <begin position="57"/>
        <end position="82"/>
    </location>
</feature>
<evidence type="ECO:0000259" key="7">
    <source>
        <dbReference type="Pfam" id="PF04116"/>
    </source>
</evidence>
<evidence type="ECO:0000256" key="5">
    <source>
        <dbReference type="SAM" id="MobiDB-lite"/>
    </source>
</evidence>
<dbReference type="GO" id="GO:0016020">
    <property type="term" value="C:membrane"/>
    <property type="evidence" value="ECO:0007669"/>
    <property type="project" value="UniProtKB-SubCell"/>
</dbReference>
<evidence type="ECO:0000256" key="3">
    <source>
        <dbReference type="ARBA" id="ARBA00022989"/>
    </source>
</evidence>
<name>A0A7Y0FPI2_9BACT</name>
<protein>
    <submittedName>
        <fullName evidence="8">Sterol desaturase family protein</fullName>
    </submittedName>
</protein>
<feature type="domain" description="Fatty acid hydroxylase" evidence="7">
    <location>
        <begin position="102"/>
        <end position="234"/>
    </location>
</feature>
<dbReference type="EMBL" id="JABBGH010000003">
    <property type="protein sequence ID" value="NML67666.1"/>
    <property type="molecule type" value="Genomic_DNA"/>
</dbReference>
<dbReference type="GO" id="GO:0005506">
    <property type="term" value="F:iron ion binding"/>
    <property type="evidence" value="ECO:0007669"/>
    <property type="project" value="InterPro"/>
</dbReference>
<sequence>MLESVSTFYHSLDAVGRTTLITTPILLLAVAVLLVLERKFPYRKGLPFFREGLFVDLFWYTLVQSYFLQILIFGFIIAPLAAHFGARFHFVSSWPVVAQVGFFVITHDFYIYWFHRFQHNNAFFWRTHEAHHSGKQVDWLAGSRSHFMEIVINQTIEFAPIILLGANPVVVPIKALIDAVWGMYIHANIDVKSGKLQYVINGPEMHLWHHADHEEVYYANFSTKFAVWDWLFGTAFRPENRKPERWGLPYAFPKDYFGQHVFSAYRYDEKALAEKSAAFRYYHGLRWRVLSWVAGRVPAAKHLQGWEVPEEVAETVPAPRPGGNPAPEAAVPSAAAAETKQPAHVA</sequence>
<evidence type="ECO:0000313" key="8">
    <source>
        <dbReference type="EMBL" id="NML67666.1"/>
    </source>
</evidence>
<dbReference type="PANTHER" id="PTHR11863">
    <property type="entry name" value="STEROL DESATURASE"/>
    <property type="match status" value="1"/>
</dbReference>
<evidence type="ECO:0000256" key="1">
    <source>
        <dbReference type="ARBA" id="ARBA00004370"/>
    </source>
</evidence>
<keyword evidence="2 6" id="KW-0812">Transmembrane</keyword>
<feature type="compositionally biased region" description="Low complexity" evidence="5">
    <location>
        <begin position="325"/>
        <end position="337"/>
    </location>
</feature>
<evidence type="ECO:0000256" key="6">
    <source>
        <dbReference type="SAM" id="Phobius"/>
    </source>
</evidence>
<dbReference type="AlphaFoldDB" id="A0A7Y0FPI2"/>
<dbReference type="InterPro" id="IPR006694">
    <property type="entry name" value="Fatty_acid_hydroxylase"/>
</dbReference>
<comment type="caution">
    <text evidence="8">The sequence shown here is derived from an EMBL/GenBank/DDBJ whole genome shotgun (WGS) entry which is preliminary data.</text>
</comment>
<organism evidence="8 9">
    <name type="scientific">Hymenobacter polaris</name>
    <dbReference type="NCBI Taxonomy" id="2682546"/>
    <lineage>
        <taxon>Bacteria</taxon>
        <taxon>Pseudomonadati</taxon>
        <taxon>Bacteroidota</taxon>
        <taxon>Cytophagia</taxon>
        <taxon>Cytophagales</taxon>
        <taxon>Hymenobacteraceae</taxon>
        <taxon>Hymenobacter</taxon>
    </lineage>
</organism>
<evidence type="ECO:0000256" key="2">
    <source>
        <dbReference type="ARBA" id="ARBA00022692"/>
    </source>
</evidence>
<proteinExistence type="predicted"/>
<feature type="transmembrane region" description="Helical" evidence="6">
    <location>
        <begin position="20"/>
        <end position="36"/>
    </location>
</feature>